<dbReference type="OrthoDB" id="9790005at2"/>
<dbReference type="InterPro" id="IPR029044">
    <property type="entry name" value="Nucleotide-diphossugar_trans"/>
</dbReference>
<organism evidence="2 3">
    <name type="scientific">Marinomonas communis</name>
    <dbReference type="NCBI Taxonomy" id="28254"/>
    <lineage>
        <taxon>Bacteria</taxon>
        <taxon>Pseudomonadati</taxon>
        <taxon>Pseudomonadota</taxon>
        <taxon>Gammaproteobacteria</taxon>
        <taxon>Oceanospirillales</taxon>
        <taxon>Oceanospirillaceae</taxon>
        <taxon>Marinomonas</taxon>
    </lineage>
</organism>
<dbReference type="GO" id="GO:0044010">
    <property type="term" value="P:single-species biofilm formation"/>
    <property type="evidence" value="ECO:0007669"/>
    <property type="project" value="TreeGrafter"/>
</dbReference>
<accession>A0A4R6X2L1</accession>
<gene>
    <name evidence="2" type="ORF">C8D85_1980</name>
</gene>
<name>A0A4R6X2L1_9GAMM</name>
<dbReference type="GO" id="GO:0016740">
    <property type="term" value="F:transferase activity"/>
    <property type="evidence" value="ECO:0007669"/>
    <property type="project" value="UniProtKB-KW"/>
</dbReference>
<protein>
    <submittedName>
        <fullName evidence="2">Rhamnosyltransferase</fullName>
    </submittedName>
</protein>
<dbReference type="RefSeq" id="WP_133562180.1">
    <property type="nucleotide sequence ID" value="NZ_SNZA01000003.1"/>
</dbReference>
<comment type="caution">
    <text evidence="2">The sequence shown here is derived from an EMBL/GenBank/DDBJ whole genome shotgun (WGS) entry which is preliminary data.</text>
</comment>
<keyword evidence="3" id="KW-1185">Reference proteome</keyword>
<dbReference type="EMBL" id="SNZA01000003">
    <property type="protein sequence ID" value="TDR13106.1"/>
    <property type="molecule type" value="Genomic_DNA"/>
</dbReference>
<evidence type="ECO:0000313" key="2">
    <source>
        <dbReference type="EMBL" id="TDR13106.1"/>
    </source>
</evidence>
<evidence type="ECO:0000259" key="1">
    <source>
        <dbReference type="Pfam" id="PF00535"/>
    </source>
</evidence>
<feature type="domain" description="Glycosyltransferase 2-like" evidence="1">
    <location>
        <begin position="5"/>
        <end position="172"/>
    </location>
</feature>
<dbReference type="AlphaFoldDB" id="A0A4R6X2L1"/>
<proteinExistence type="predicted"/>
<evidence type="ECO:0000313" key="3">
    <source>
        <dbReference type="Proteomes" id="UP000295729"/>
    </source>
</evidence>
<dbReference type="InterPro" id="IPR001173">
    <property type="entry name" value="Glyco_trans_2-like"/>
</dbReference>
<keyword evidence="2" id="KW-0808">Transferase</keyword>
<dbReference type="Proteomes" id="UP000295729">
    <property type="component" value="Unassembled WGS sequence"/>
</dbReference>
<dbReference type="PANTHER" id="PTHR43685">
    <property type="entry name" value="GLYCOSYLTRANSFERASE"/>
    <property type="match status" value="1"/>
</dbReference>
<dbReference type="Pfam" id="PF00535">
    <property type="entry name" value="Glycos_transf_2"/>
    <property type="match status" value="1"/>
</dbReference>
<dbReference type="SUPFAM" id="SSF53448">
    <property type="entry name" value="Nucleotide-diphospho-sugar transferases"/>
    <property type="match status" value="1"/>
</dbReference>
<dbReference type="CDD" id="cd00761">
    <property type="entry name" value="Glyco_tranf_GTA_type"/>
    <property type="match status" value="1"/>
</dbReference>
<sequence>MMSITVILPTHNGGEIWQKSAKRLAFQKPPITSVKIVDSSSKDNTREVAESFGFDITVIDQKEFDHGGTRSKALDSVRSDVVVFLTQDALLCSNDSISKLVNVFQAYPDVVCAYGRQLPHADANPLAQHARFNSYKDKSYVTSLTDEFPAGFRKAFLSNSFAAYRVDFLKSIGAFPKHLILGEDSYVAAKALLSGKQVAYVADAQVYHSHNYSASEEFKRYFDIGVFHSSQPWMIEQLGRVEGEGVKFALDQLKFILKQGKITWLPRSVVASAAKYLGYKLGKRHKKIGLKWSRRLSMYKSYWNRV</sequence>
<dbReference type="Gene3D" id="3.90.550.10">
    <property type="entry name" value="Spore Coat Polysaccharide Biosynthesis Protein SpsA, Chain A"/>
    <property type="match status" value="1"/>
</dbReference>
<dbReference type="InterPro" id="IPR050834">
    <property type="entry name" value="Glycosyltransf_2"/>
</dbReference>
<dbReference type="PANTHER" id="PTHR43685:SF13">
    <property type="entry name" value="O ANTIGEN BIOSYNTHESIS RHAMNOSYLTRANSFERASE RFBN"/>
    <property type="match status" value="1"/>
</dbReference>
<reference evidence="2 3" key="1">
    <citation type="submission" date="2019-03" db="EMBL/GenBank/DDBJ databases">
        <title>Genomic Encyclopedia of Type Strains, Phase IV (KMG-IV): sequencing the most valuable type-strain genomes for metagenomic binning, comparative biology and taxonomic classification.</title>
        <authorList>
            <person name="Goeker M."/>
        </authorList>
    </citation>
    <scope>NUCLEOTIDE SEQUENCE [LARGE SCALE GENOMIC DNA]</scope>
    <source>
        <strain evidence="2 3">DSM 5604</strain>
    </source>
</reference>